<evidence type="ECO:0000256" key="1">
    <source>
        <dbReference type="ARBA" id="ARBA00004173"/>
    </source>
</evidence>
<dbReference type="GO" id="GO:0006631">
    <property type="term" value="P:fatty acid metabolic process"/>
    <property type="evidence" value="ECO:0007669"/>
    <property type="project" value="UniProtKB-KW"/>
</dbReference>
<dbReference type="InterPro" id="IPR052377">
    <property type="entry name" value="Mitochondrial_ECH-domain"/>
</dbReference>
<evidence type="ECO:0000256" key="4">
    <source>
        <dbReference type="ARBA" id="ARBA00023098"/>
    </source>
</evidence>
<evidence type="ECO:0000256" key="2">
    <source>
        <dbReference type="ARBA" id="ARBA00022832"/>
    </source>
</evidence>
<evidence type="ECO:0000256" key="7">
    <source>
        <dbReference type="ARBA" id="ARBA00040545"/>
    </source>
</evidence>
<dbReference type="GO" id="GO:0016836">
    <property type="term" value="F:hydro-lyase activity"/>
    <property type="evidence" value="ECO:0007669"/>
    <property type="project" value="TreeGrafter"/>
</dbReference>
<dbReference type="PANTHER" id="PTHR43602">
    <property type="match status" value="1"/>
</dbReference>
<reference evidence="9" key="1">
    <citation type="submission" date="2021-01" db="EMBL/GenBank/DDBJ databases">
        <authorList>
            <person name="Corre E."/>
            <person name="Pelletier E."/>
            <person name="Niang G."/>
            <person name="Scheremetjew M."/>
            <person name="Finn R."/>
            <person name="Kale V."/>
            <person name="Holt S."/>
            <person name="Cochrane G."/>
            <person name="Meng A."/>
            <person name="Brown T."/>
            <person name="Cohen L."/>
        </authorList>
    </citation>
    <scope>NUCLEOTIDE SEQUENCE</scope>
    <source>
        <strain evidence="9">MM31A-1</strain>
    </source>
</reference>
<dbReference type="AlphaFoldDB" id="A0A7S3QB05"/>
<proteinExistence type="predicted"/>
<gene>
    <name evidence="9" type="ORF">CDEB00056_LOCUS16046</name>
</gene>
<evidence type="ECO:0000256" key="6">
    <source>
        <dbReference type="ARBA" id="ARBA00037410"/>
    </source>
</evidence>
<dbReference type="Pfam" id="PF00378">
    <property type="entry name" value="ECH_1"/>
    <property type="match status" value="1"/>
</dbReference>
<dbReference type="Gene3D" id="1.10.12.10">
    <property type="entry name" value="Lyase 2-enoyl-coa Hydratase, Chain A, domain 2"/>
    <property type="match status" value="1"/>
</dbReference>
<keyword evidence="4" id="KW-0443">Lipid metabolism</keyword>
<dbReference type="Gene3D" id="3.90.226.10">
    <property type="entry name" value="2-enoyl-CoA Hydratase, Chain A, domain 1"/>
    <property type="match status" value="1"/>
</dbReference>
<keyword evidence="2" id="KW-0276">Fatty acid metabolism</keyword>
<protein>
    <recommendedName>
        <fullName evidence="7">Enoyl-CoA hydratase domain-containing protein 3, mitochondrial</fullName>
    </recommendedName>
</protein>
<comment type="subcellular location">
    <subcellularLocation>
        <location evidence="1">Mitochondrion</location>
    </subcellularLocation>
</comment>
<name>A0A7S3QB05_9STRA</name>
<organism evidence="9">
    <name type="scientific">Chaetoceros debilis</name>
    <dbReference type="NCBI Taxonomy" id="122233"/>
    <lineage>
        <taxon>Eukaryota</taxon>
        <taxon>Sar</taxon>
        <taxon>Stramenopiles</taxon>
        <taxon>Ochrophyta</taxon>
        <taxon>Bacillariophyta</taxon>
        <taxon>Coscinodiscophyceae</taxon>
        <taxon>Chaetocerotophycidae</taxon>
        <taxon>Chaetocerotales</taxon>
        <taxon>Chaetocerotaceae</taxon>
        <taxon>Chaetoceros</taxon>
    </lineage>
</organism>
<dbReference type="CDD" id="cd06558">
    <property type="entry name" value="crotonase-like"/>
    <property type="match status" value="1"/>
</dbReference>
<feature type="region of interest" description="Disordered" evidence="8">
    <location>
        <begin position="187"/>
        <end position="216"/>
    </location>
</feature>
<dbReference type="GO" id="GO:0005739">
    <property type="term" value="C:mitochondrion"/>
    <property type="evidence" value="ECO:0007669"/>
    <property type="project" value="UniProtKB-SubCell"/>
</dbReference>
<evidence type="ECO:0000256" key="5">
    <source>
        <dbReference type="ARBA" id="ARBA00023128"/>
    </source>
</evidence>
<dbReference type="InterPro" id="IPR029045">
    <property type="entry name" value="ClpP/crotonase-like_dom_sf"/>
</dbReference>
<sequence>MIVIASIRSIPALHPISFRQFRVASKIIANHSHTGIGDIIPQENYNYSLKVIHRPKTISRSINTNTFTNTNINKNARMLCSEASCVTSPSLLQSLQDGVLTLTLNRPRQRNALDFRLLSQMHCILSHLDPETDKNRILPIGGEGEEKFGLLVDVPFPSDAVRAVVLQASGPVFCSGHDLKELQQLQINTESSSSPPSTSDTKRFASESENENENDRTTELFHLCSEVMMLLRKIPQPTISAVHGMATAAGCQLAASTDITIASKDAQFMTPGVNIGLFCSTPSVPLLECLPKKIAFDMLYTGRILTSNEALMYGLVSRVVDEAPPSCSSKSATDEDAIFGTDTRTDSNVEDEIRNCHSFVSSPGARVVQREANTVARLIASKSAATMKLGKGVLMAQTSSNYSMKERYRMANQAMVENLDTKDARLGIKSFLEKRRGN</sequence>
<evidence type="ECO:0000313" key="9">
    <source>
        <dbReference type="EMBL" id="CAE0471193.1"/>
    </source>
</evidence>
<comment type="function">
    <text evidence="6">May play a role in fatty acid biosynthesis and insulin sensitivity.</text>
</comment>
<dbReference type="PANTHER" id="PTHR43602:SF1">
    <property type="entry name" value="ENOYL-COA HYDRATASE DOMAIN-CONTAINING PROTEIN 3, MITOCHONDRIAL"/>
    <property type="match status" value="1"/>
</dbReference>
<evidence type="ECO:0000256" key="8">
    <source>
        <dbReference type="SAM" id="MobiDB-lite"/>
    </source>
</evidence>
<dbReference type="InterPro" id="IPR001753">
    <property type="entry name" value="Enoyl-CoA_hydra/iso"/>
</dbReference>
<keyword evidence="3" id="KW-0809">Transit peptide</keyword>
<dbReference type="EMBL" id="HBIO01020843">
    <property type="protein sequence ID" value="CAE0471193.1"/>
    <property type="molecule type" value="Transcribed_RNA"/>
</dbReference>
<dbReference type="InterPro" id="IPR014748">
    <property type="entry name" value="Enoyl-CoA_hydra_C"/>
</dbReference>
<evidence type="ECO:0000256" key="3">
    <source>
        <dbReference type="ARBA" id="ARBA00022946"/>
    </source>
</evidence>
<keyword evidence="5" id="KW-0496">Mitochondrion</keyword>
<dbReference type="SUPFAM" id="SSF52096">
    <property type="entry name" value="ClpP/crotonase"/>
    <property type="match status" value="1"/>
</dbReference>
<accession>A0A7S3QB05</accession>